<dbReference type="Proteomes" id="UP000283841">
    <property type="component" value="Unassembled WGS sequence"/>
</dbReference>
<sequence length="440" mass="50486">MSRQFSRDKDVNGVFTQEEIECLEDEAILETEPIAAASTTGKRKVSVVLNPPSDFSTSSSSSPSASISMRDFSPPRVYKFDLPMTDDSTATLEWVGFIPSAAKEIFKRYCDRPDPGQNPDSLMDYAFAHVSELTTSRFKDMDLREAIMRVGLNQQILEALTDPEFSDIFWTNDLHFWVNDTLNLNYATLLSRQELLKNHASRGIAYRKDNEPATINITPQDFQFPAAHVAIEPNSTILPEHVVLYKGKGFCDLNEPRHIVRHDGSVCALLLATQPGGDFNWNDFAGYWTPEKETAEQDRKWAARRNPRCETCILEIQISKDFLDALKPAELWYSADWKRYIWFCRNAEVPDNRFEYLWEPDQVGVVKGHICTGISKNIRCIREQDIETEITEDNVLWCRRTNHKAIQWAFLSHTLKQLVTEIRGKMHIEIVAPLESTQQK</sequence>
<dbReference type="EMBL" id="RCNU01000017">
    <property type="protein sequence ID" value="RWQ91693.1"/>
    <property type="molecule type" value="Genomic_DNA"/>
</dbReference>
<dbReference type="RefSeq" id="XP_028481338.1">
    <property type="nucleotide sequence ID" value="XM_028633370.1"/>
</dbReference>
<dbReference type="AlphaFoldDB" id="A0A443HIM2"/>
<evidence type="ECO:0000313" key="3">
    <source>
        <dbReference type="Proteomes" id="UP000283841"/>
    </source>
</evidence>
<dbReference type="STRING" id="264951.A0A443HIM2"/>
<proteinExistence type="predicted"/>
<gene>
    <name evidence="2" type="ORF">C8Q69DRAFT_515612</name>
</gene>
<reference evidence="2 3" key="1">
    <citation type="journal article" date="2018" name="Front. Microbiol.">
        <title>Genomic and genetic insights into a cosmopolitan fungus, Paecilomyces variotii (Eurotiales).</title>
        <authorList>
            <person name="Urquhart A.S."/>
            <person name="Mondo S.J."/>
            <person name="Makela M.R."/>
            <person name="Hane J.K."/>
            <person name="Wiebenga A."/>
            <person name="He G."/>
            <person name="Mihaltcheva S."/>
            <person name="Pangilinan J."/>
            <person name="Lipzen A."/>
            <person name="Barry K."/>
            <person name="de Vries R.P."/>
            <person name="Grigoriev I.V."/>
            <person name="Idnurm A."/>
        </authorList>
    </citation>
    <scope>NUCLEOTIDE SEQUENCE [LARGE SCALE GENOMIC DNA]</scope>
    <source>
        <strain evidence="2 3">CBS 101075</strain>
    </source>
</reference>
<evidence type="ECO:0000256" key="1">
    <source>
        <dbReference type="SAM" id="MobiDB-lite"/>
    </source>
</evidence>
<name>A0A443HIM2_BYSSP</name>
<feature type="region of interest" description="Disordered" evidence="1">
    <location>
        <begin position="34"/>
        <end position="68"/>
    </location>
</feature>
<evidence type="ECO:0000313" key="2">
    <source>
        <dbReference type="EMBL" id="RWQ91693.1"/>
    </source>
</evidence>
<organism evidence="2 3">
    <name type="scientific">Byssochlamys spectabilis</name>
    <name type="common">Paecilomyces variotii</name>
    <dbReference type="NCBI Taxonomy" id="264951"/>
    <lineage>
        <taxon>Eukaryota</taxon>
        <taxon>Fungi</taxon>
        <taxon>Dikarya</taxon>
        <taxon>Ascomycota</taxon>
        <taxon>Pezizomycotina</taxon>
        <taxon>Eurotiomycetes</taxon>
        <taxon>Eurotiomycetidae</taxon>
        <taxon>Eurotiales</taxon>
        <taxon>Thermoascaceae</taxon>
        <taxon>Paecilomyces</taxon>
    </lineage>
</organism>
<accession>A0A443HIM2</accession>
<protein>
    <submittedName>
        <fullName evidence="2">Uncharacterized protein</fullName>
    </submittedName>
</protein>
<dbReference type="VEuPathDB" id="FungiDB:C8Q69DRAFT_515612"/>
<keyword evidence="3" id="KW-1185">Reference proteome</keyword>
<comment type="caution">
    <text evidence="2">The sequence shown here is derived from an EMBL/GenBank/DDBJ whole genome shotgun (WGS) entry which is preliminary data.</text>
</comment>
<dbReference type="GeneID" id="39602647"/>
<feature type="compositionally biased region" description="Low complexity" evidence="1">
    <location>
        <begin position="51"/>
        <end position="68"/>
    </location>
</feature>